<keyword evidence="3" id="KW-0963">Cytoplasm</keyword>
<dbReference type="InterPro" id="IPR003323">
    <property type="entry name" value="OTU_dom"/>
</dbReference>
<dbReference type="eggNOG" id="KOG0683">
    <property type="taxonomic scope" value="Eukaryota"/>
</dbReference>
<keyword evidence="9" id="KW-1185">Reference proteome</keyword>
<keyword evidence="4" id="KW-0436">Ligase</keyword>
<reference evidence="9" key="1">
    <citation type="submission" date="2013-01" db="EMBL/GenBank/DDBJ databases">
        <title>Draft Genome Sequence of a Mulberry Tree, Morus notabilis C.K. Schneid.</title>
        <authorList>
            <person name="He N."/>
            <person name="Zhao S."/>
        </authorList>
    </citation>
    <scope>NUCLEOTIDE SEQUENCE</scope>
</reference>
<keyword evidence="6" id="KW-0067">ATP-binding</keyword>
<dbReference type="GO" id="GO:0006542">
    <property type="term" value="P:glutamine biosynthetic process"/>
    <property type="evidence" value="ECO:0007669"/>
    <property type="project" value="InterPro"/>
</dbReference>
<dbReference type="GO" id="GO:0051301">
    <property type="term" value="P:cell division"/>
    <property type="evidence" value="ECO:0007669"/>
    <property type="project" value="InterPro"/>
</dbReference>
<dbReference type="PANTHER" id="PTHR43692:SF1">
    <property type="entry name" value="UDP-N-ACETYLMURAMOYLALANINE--D-GLUTAMATE LIGASE"/>
    <property type="match status" value="1"/>
</dbReference>
<dbReference type="CDD" id="cd22760">
    <property type="entry name" value="OTU_plant_OTU4-like"/>
    <property type="match status" value="1"/>
</dbReference>
<evidence type="ECO:0000256" key="1">
    <source>
        <dbReference type="ARBA" id="ARBA00004496"/>
    </source>
</evidence>
<name>W9S841_9ROSA</name>
<dbReference type="STRING" id="981085.W9S841"/>
<dbReference type="InterPro" id="IPR013221">
    <property type="entry name" value="Mur_ligase_cen"/>
</dbReference>
<dbReference type="FunFam" id="3.90.70.80:FF:000007">
    <property type="entry name" value="OTU domain-containing protein"/>
    <property type="match status" value="1"/>
</dbReference>
<proteinExistence type="predicted"/>
<dbReference type="GO" id="GO:0004356">
    <property type="term" value="F:glutamine synthetase activity"/>
    <property type="evidence" value="ECO:0007669"/>
    <property type="project" value="InterPro"/>
</dbReference>
<organism evidence="8 9">
    <name type="scientific">Morus notabilis</name>
    <dbReference type="NCBI Taxonomy" id="981085"/>
    <lineage>
        <taxon>Eukaryota</taxon>
        <taxon>Viridiplantae</taxon>
        <taxon>Streptophyta</taxon>
        <taxon>Embryophyta</taxon>
        <taxon>Tracheophyta</taxon>
        <taxon>Spermatophyta</taxon>
        <taxon>Magnoliopsida</taxon>
        <taxon>eudicotyledons</taxon>
        <taxon>Gunneridae</taxon>
        <taxon>Pentapetalae</taxon>
        <taxon>rosids</taxon>
        <taxon>fabids</taxon>
        <taxon>Rosales</taxon>
        <taxon>Moraceae</taxon>
        <taxon>Moreae</taxon>
        <taxon>Morus</taxon>
    </lineage>
</organism>
<dbReference type="Proteomes" id="UP000030645">
    <property type="component" value="Unassembled WGS sequence"/>
</dbReference>
<evidence type="ECO:0000313" key="9">
    <source>
        <dbReference type="Proteomes" id="UP000030645"/>
    </source>
</evidence>
<evidence type="ECO:0000256" key="3">
    <source>
        <dbReference type="ARBA" id="ARBA00022490"/>
    </source>
</evidence>
<dbReference type="Gene3D" id="3.40.1190.10">
    <property type="entry name" value="Mur-like, catalytic domain"/>
    <property type="match status" value="1"/>
</dbReference>
<dbReference type="GO" id="GO:0005737">
    <property type="term" value="C:cytoplasm"/>
    <property type="evidence" value="ECO:0007669"/>
    <property type="project" value="UniProtKB-SubCell"/>
</dbReference>
<dbReference type="SUPFAM" id="SSF53623">
    <property type="entry name" value="MurD-like peptide ligases, catalytic domain"/>
    <property type="match status" value="1"/>
</dbReference>
<comment type="subcellular location">
    <subcellularLocation>
        <location evidence="1">Cytoplasm</location>
    </subcellularLocation>
</comment>
<evidence type="ECO:0000259" key="7">
    <source>
        <dbReference type="PROSITE" id="PS50802"/>
    </source>
</evidence>
<keyword evidence="5" id="KW-0547">Nucleotide-binding</keyword>
<dbReference type="PROSITE" id="PS50802">
    <property type="entry name" value="OTU"/>
    <property type="match status" value="1"/>
</dbReference>
<dbReference type="Gene3D" id="3.10.20.70">
    <property type="entry name" value="Glutamine synthetase, N-terminal domain"/>
    <property type="match status" value="1"/>
</dbReference>
<protein>
    <submittedName>
        <fullName evidence="8">OTU domain-containing protein</fullName>
    </submittedName>
</protein>
<dbReference type="Pfam" id="PF08245">
    <property type="entry name" value="Mur_ligase_M"/>
    <property type="match status" value="1"/>
</dbReference>
<dbReference type="CDD" id="cd09272">
    <property type="entry name" value="RNase_HI_RT_Ty1"/>
    <property type="match status" value="1"/>
</dbReference>
<dbReference type="SUPFAM" id="SSF53244">
    <property type="entry name" value="MurD-like peptide ligases, peptide-binding domain"/>
    <property type="match status" value="1"/>
</dbReference>
<evidence type="ECO:0000256" key="5">
    <source>
        <dbReference type="ARBA" id="ARBA00022741"/>
    </source>
</evidence>
<dbReference type="EMBL" id="KE346217">
    <property type="protein sequence ID" value="EXC30911.1"/>
    <property type="molecule type" value="Genomic_DNA"/>
</dbReference>
<evidence type="ECO:0000256" key="4">
    <source>
        <dbReference type="ARBA" id="ARBA00022598"/>
    </source>
</evidence>
<dbReference type="Gene3D" id="3.90.70.80">
    <property type="match status" value="1"/>
</dbReference>
<feature type="domain" description="OTU" evidence="7">
    <location>
        <begin position="746"/>
        <end position="884"/>
    </location>
</feature>
<dbReference type="GO" id="GO:0005524">
    <property type="term" value="F:ATP binding"/>
    <property type="evidence" value="ECO:0007669"/>
    <property type="project" value="UniProtKB-KW"/>
</dbReference>
<dbReference type="GO" id="GO:0008360">
    <property type="term" value="P:regulation of cell shape"/>
    <property type="evidence" value="ECO:0007669"/>
    <property type="project" value="InterPro"/>
</dbReference>
<dbReference type="eggNOG" id="KOG2606">
    <property type="taxonomic scope" value="Eukaryota"/>
</dbReference>
<dbReference type="Pfam" id="PF02338">
    <property type="entry name" value="OTU"/>
    <property type="match status" value="1"/>
</dbReference>
<evidence type="ECO:0000313" key="8">
    <source>
        <dbReference type="EMBL" id="EXC30911.1"/>
    </source>
</evidence>
<sequence length="893" mass="97710">MTAEFIACYEASNHGIWLQNFVTGLHIVDGIERALKLFCDNKSAVLYSNNNMSSTKSKHIDIKFLVVKERVQIGQMSIEHIVQTPWIGGSGLDVRSKARTLLGPVSDPSKLPKWNYDGSSTGKRLEMTLPREDSDSVSVVQFFSNGSGVPILKTNQTVNRKSIIRASGSAQDLRGQSVAGKSGRAAVRLALARGASVVAIDQTKNLGLLEEDPLFERHNGDLRTILGHFDGELLHSVDRSLGQFGKQVMSELDFAAEILPKGNKILAVTGTNGKSTVVTFAGQMLCQLGVETFVGGNLWNPLSEAAFQCLESTSLGNKFQVAVVEVSSYQMEIANKYFCPSVAVVLNLTPDHLDRHGTMRNYAMTKCRIFSHMTDAKLAILPLGNQHLNEAICQYMNEVNRAWIGTFPGVEIDMEAKIARLEVPSLEIVSQLKLDAMKVMGTHNYHNAAVAALSIAGLGVGFDVKSLGSTIGILRVPLHRMQIVCKDSNGVTWVDDSKATNVDATYTGLMGLKGQKSLILLGGIAKDLDGEGSNGFEQLVEPLNYHRCVITVRGFIRNSCYDNMIVCPSIGACTKSIACLSGNIQTEMGSKLCSVVSRRPYSSCCFCLYPGNSKTKYAHLSVSKNHLSNSSPTFQKSFVSSCFSTEKGRLWSLALKDLVSAAEPQRRRLKISLANTAMSIRLLVPKQRMLVKINSGTAGLLGGLLICYSSSKPAHAEVARSDDDSEDDCDSSYVKFSHGKKVYTDYSITGIPGDGRCLFRSVAHGACLRSGKPAPSESLQRELADNLRARVADEFIKRREETEWFVEGDFDTYVAQMRKPHVWGGEPELFMASHVLLMPITVYMHDRDAGGLICIAEYGQEYGMENPIRVLYHGFGHYDALQIPGNKAAKARL</sequence>
<dbReference type="AlphaFoldDB" id="W9S841"/>
<gene>
    <name evidence="8" type="ORF">L484_028091</name>
</gene>
<comment type="pathway">
    <text evidence="2">Cell wall biogenesis; peptidoglycan biosynthesis.</text>
</comment>
<dbReference type="SUPFAM" id="SSF54001">
    <property type="entry name" value="Cysteine proteinases"/>
    <property type="match status" value="1"/>
</dbReference>
<accession>W9S841</accession>
<evidence type="ECO:0000256" key="6">
    <source>
        <dbReference type="ARBA" id="ARBA00022840"/>
    </source>
</evidence>
<dbReference type="Gene3D" id="3.90.190.20">
    <property type="entry name" value="Mur ligase, C-terminal domain"/>
    <property type="match status" value="1"/>
</dbReference>
<dbReference type="InterPro" id="IPR036651">
    <property type="entry name" value="Gln_synt_N_sf"/>
</dbReference>
<evidence type="ECO:0000256" key="2">
    <source>
        <dbReference type="ARBA" id="ARBA00004752"/>
    </source>
</evidence>
<dbReference type="PANTHER" id="PTHR43692">
    <property type="entry name" value="UDP-N-ACETYLMURAMOYLALANINE--D-GLUTAMATE LIGASE"/>
    <property type="match status" value="1"/>
</dbReference>
<dbReference type="InterPro" id="IPR036565">
    <property type="entry name" value="Mur-like_cat_sf"/>
</dbReference>
<dbReference type="InterPro" id="IPR047947">
    <property type="entry name" value="OTU4_OTU"/>
</dbReference>
<dbReference type="GO" id="GO:0008764">
    <property type="term" value="F:UDP-N-acetylmuramoylalanine-D-glutamate ligase activity"/>
    <property type="evidence" value="ECO:0007669"/>
    <property type="project" value="InterPro"/>
</dbReference>
<dbReference type="InterPro" id="IPR036615">
    <property type="entry name" value="Mur_ligase_C_dom_sf"/>
</dbReference>
<dbReference type="eggNOG" id="KOG0017">
    <property type="taxonomic scope" value="Eukaryota"/>
</dbReference>
<dbReference type="InterPro" id="IPR005762">
    <property type="entry name" value="MurD"/>
</dbReference>
<dbReference type="InterPro" id="IPR038765">
    <property type="entry name" value="Papain-like_cys_pep_sf"/>
</dbReference>